<organism evidence="1 2">
    <name type="scientific">[Actinomadura] parvosata subsp. kistnae</name>
    <dbReference type="NCBI Taxonomy" id="1909395"/>
    <lineage>
        <taxon>Bacteria</taxon>
        <taxon>Bacillati</taxon>
        <taxon>Actinomycetota</taxon>
        <taxon>Actinomycetes</taxon>
        <taxon>Streptosporangiales</taxon>
        <taxon>Streptosporangiaceae</taxon>
        <taxon>Nonomuraea</taxon>
    </lineage>
</organism>
<dbReference type="STRING" id="1909395.BKM31_09715"/>
<dbReference type="Proteomes" id="UP000190797">
    <property type="component" value="Chromosome"/>
</dbReference>
<dbReference type="KEGG" id="noa:BKM31_09715"/>
<gene>
    <name evidence="1" type="ORF">BKM31_09715</name>
</gene>
<sequence>MEVCRDYPDDYLGQQVTKLHADDYTDARLICHLDADMMIDRPCDPGLLMAGHRIRLVCLPVSALGRHRPWTGPTEHFLGRPVEHDYMRVPPFVYPRELYPAVRAHCRAMHGMSVEAYVTSRPPRGFSEFNVLGAGAHLWLPDRFAFVDERSPDRPPALCRWYWSRGGLDDALRRELAAVTGGPREV</sequence>
<proteinExistence type="predicted"/>
<keyword evidence="2" id="KW-1185">Reference proteome</keyword>
<dbReference type="EMBL" id="CP017717">
    <property type="protein sequence ID" value="AQZ61711.1"/>
    <property type="molecule type" value="Genomic_DNA"/>
</dbReference>
<protein>
    <submittedName>
        <fullName evidence="1">Uncharacterized protein</fullName>
    </submittedName>
</protein>
<reference evidence="2" key="1">
    <citation type="journal article" date="2017" name="Med. Chem. Commun.">
        <title>Nonomuraea sp. ATCC 55076 harbours the largest actinomycete chromosome to date and the kistamicin biosynthetic gene cluster.</title>
        <authorList>
            <person name="Nazari B."/>
            <person name="Forneris C.C."/>
            <person name="Gibson M.I."/>
            <person name="Moon K."/>
            <person name="Schramma K.R."/>
            <person name="Seyedsayamdost M.R."/>
        </authorList>
    </citation>
    <scope>NUCLEOTIDE SEQUENCE [LARGE SCALE GENOMIC DNA]</scope>
    <source>
        <strain evidence="2">ATCC 55076</strain>
    </source>
</reference>
<evidence type="ECO:0000313" key="2">
    <source>
        <dbReference type="Proteomes" id="UP000190797"/>
    </source>
</evidence>
<dbReference type="AlphaFoldDB" id="A0A1U9ZUS7"/>
<name>A0A1U9ZUS7_9ACTN</name>
<accession>A0A1U9ZUS7</accession>
<evidence type="ECO:0000313" key="1">
    <source>
        <dbReference type="EMBL" id="AQZ61711.1"/>
    </source>
</evidence>